<protein>
    <submittedName>
        <fullName evidence="2">Tetratricopeptide repeat protein</fullName>
    </submittedName>
</protein>
<feature type="signal peptide" evidence="1">
    <location>
        <begin position="1"/>
        <end position="19"/>
    </location>
</feature>
<dbReference type="SUPFAM" id="SSF48452">
    <property type="entry name" value="TPR-like"/>
    <property type="match status" value="1"/>
</dbReference>
<dbReference type="EMBL" id="JBHLTG010000003">
    <property type="protein sequence ID" value="MFC0679087.1"/>
    <property type="molecule type" value="Genomic_DNA"/>
</dbReference>
<dbReference type="Proteomes" id="UP001589896">
    <property type="component" value="Unassembled WGS sequence"/>
</dbReference>
<name>A0ABV6RQ44_9GAMM</name>
<reference evidence="2 3" key="1">
    <citation type="submission" date="2024-09" db="EMBL/GenBank/DDBJ databases">
        <authorList>
            <person name="Sun Q."/>
            <person name="Mori K."/>
        </authorList>
    </citation>
    <scope>NUCLEOTIDE SEQUENCE [LARGE SCALE GENOMIC DNA]</scope>
    <source>
        <strain evidence="2 3">KCTC 23076</strain>
    </source>
</reference>
<proteinExistence type="predicted"/>
<dbReference type="InterPro" id="IPR011990">
    <property type="entry name" value="TPR-like_helical_dom_sf"/>
</dbReference>
<dbReference type="RefSeq" id="WP_386669489.1">
    <property type="nucleotide sequence ID" value="NZ_JBHLTG010000003.1"/>
</dbReference>
<accession>A0ABV6RQ44</accession>
<sequence>MTRWSIALLLLLFPLCGLAQRPPAVVPTDRAAVVETLPKGYAALMPRGGQPPSAAAAQELLETAARSGDARLVARADAMLARIPEARRTPASLRAQAYAAQYRHDFASALALLDRAIELDSRDADARLSRAQIRLVQGDLKGARRDCTSLAIGIDSDAGLLCVAALGLRRGDYAGAAKLLDHWFSRAPADADTRRHALVMRAEVASRSGGAEADAWFRRALALDPRDVRTLAAMSRHLRSTGRPAEAYALLADAPVSDHLLLERALAAHASDKPDAARLASALERRFALTRRLGAEPDLRDEAEYLLVVRNDAAAALPLAQHNFAEQRDHEDVDLLRRAAHAAGQPQALRTVEAWAGEQGLELSPLQVASR</sequence>
<evidence type="ECO:0000313" key="3">
    <source>
        <dbReference type="Proteomes" id="UP001589896"/>
    </source>
</evidence>
<feature type="chain" id="PRO_5046162444" evidence="1">
    <location>
        <begin position="20"/>
        <end position="371"/>
    </location>
</feature>
<organism evidence="2 3">
    <name type="scientific">Lysobacter korlensis</name>
    <dbReference type="NCBI Taxonomy" id="553636"/>
    <lineage>
        <taxon>Bacteria</taxon>
        <taxon>Pseudomonadati</taxon>
        <taxon>Pseudomonadota</taxon>
        <taxon>Gammaproteobacteria</taxon>
        <taxon>Lysobacterales</taxon>
        <taxon>Lysobacteraceae</taxon>
        <taxon>Lysobacter</taxon>
    </lineage>
</organism>
<evidence type="ECO:0000313" key="2">
    <source>
        <dbReference type="EMBL" id="MFC0679087.1"/>
    </source>
</evidence>
<gene>
    <name evidence="2" type="ORF">ACFFGH_14690</name>
</gene>
<keyword evidence="3" id="KW-1185">Reference proteome</keyword>
<evidence type="ECO:0000256" key="1">
    <source>
        <dbReference type="SAM" id="SignalP"/>
    </source>
</evidence>
<dbReference type="Gene3D" id="1.25.40.10">
    <property type="entry name" value="Tetratricopeptide repeat domain"/>
    <property type="match status" value="2"/>
</dbReference>
<comment type="caution">
    <text evidence="2">The sequence shown here is derived from an EMBL/GenBank/DDBJ whole genome shotgun (WGS) entry which is preliminary data.</text>
</comment>
<keyword evidence="1" id="KW-0732">Signal</keyword>